<feature type="region of interest" description="Disordered" evidence="1">
    <location>
        <begin position="1"/>
        <end position="50"/>
    </location>
</feature>
<keyword evidence="3" id="KW-1185">Reference proteome</keyword>
<accession>A0A2K0UUA5</accession>
<gene>
    <name evidence="2" type="ORF">FNYG_14030</name>
</gene>
<dbReference type="Proteomes" id="UP000236664">
    <property type="component" value="Unassembled WGS sequence"/>
</dbReference>
<dbReference type="STRING" id="42673.A0A2K0UUA5"/>
<name>A0A2K0UUA5_GIBNY</name>
<feature type="compositionally biased region" description="Polar residues" evidence="1">
    <location>
        <begin position="14"/>
        <end position="25"/>
    </location>
</feature>
<evidence type="ECO:0000256" key="1">
    <source>
        <dbReference type="SAM" id="MobiDB-lite"/>
    </source>
</evidence>
<dbReference type="AlphaFoldDB" id="A0A2K0UUA5"/>
<comment type="caution">
    <text evidence="2">The sequence shown here is derived from an EMBL/GenBank/DDBJ whole genome shotgun (WGS) entry which is preliminary data.</text>
</comment>
<dbReference type="EMBL" id="MTQA01000307">
    <property type="protein sequence ID" value="PNP61344.1"/>
    <property type="molecule type" value="Genomic_DNA"/>
</dbReference>
<organism evidence="2 3">
    <name type="scientific">Gibberella nygamai</name>
    <name type="common">Bean root rot disease fungus</name>
    <name type="synonym">Fusarium nygamai</name>
    <dbReference type="NCBI Taxonomy" id="42673"/>
    <lineage>
        <taxon>Eukaryota</taxon>
        <taxon>Fungi</taxon>
        <taxon>Dikarya</taxon>
        <taxon>Ascomycota</taxon>
        <taxon>Pezizomycotina</taxon>
        <taxon>Sordariomycetes</taxon>
        <taxon>Hypocreomycetidae</taxon>
        <taxon>Hypocreales</taxon>
        <taxon>Nectriaceae</taxon>
        <taxon>Fusarium</taxon>
        <taxon>Fusarium fujikuroi species complex</taxon>
    </lineage>
</organism>
<proteinExistence type="predicted"/>
<reference evidence="2 3" key="1">
    <citation type="submission" date="2017-06" db="EMBL/GenBank/DDBJ databases">
        <title>Genome of Fusarium nygamai isolate CS10214.</title>
        <authorList>
            <person name="Gardiner D.M."/>
            <person name="Obanor F."/>
            <person name="Kazan K."/>
        </authorList>
    </citation>
    <scope>NUCLEOTIDE SEQUENCE [LARGE SCALE GENOMIC DNA]</scope>
    <source>
        <strain evidence="2 3">CS10214</strain>
    </source>
</reference>
<protein>
    <submittedName>
        <fullName evidence="2">Uncharacterized protein</fullName>
    </submittedName>
</protein>
<evidence type="ECO:0000313" key="3">
    <source>
        <dbReference type="Proteomes" id="UP000236664"/>
    </source>
</evidence>
<sequence length="50" mass="5572">MSSSPKDTAEATEPSKSSDTDTQPWNEDKRRKFETSATNPPVNDRDTDEA</sequence>
<evidence type="ECO:0000313" key="2">
    <source>
        <dbReference type="EMBL" id="PNP61344.1"/>
    </source>
</evidence>
<dbReference type="OrthoDB" id="9971592at2759"/>